<feature type="region of interest" description="Disordered" evidence="1">
    <location>
        <begin position="95"/>
        <end position="138"/>
    </location>
</feature>
<sequence length="251" mass="27820">MVKLMSGKEQITLDLDTSEETWSKDGWSLCPLSSFCIPKEALDDYDGGQAVPVFQLQLKMIPSLTPTALVQRVGFVGVTPKDSFVTITKEPRTEALSSQRVDTEMSEAESVNSSSKEPASHLPVIPAPARPVVPPKSRDISKSVASRALTRSYERFIDSVDPDSLVPVLYSNMLLTREERERATQTTETANQRLQVILMALERRISADPNVFHTLLTALMTKPALEAVGREMKAIYDDEQCGTQQQQQPNP</sequence>
<protein>
    <submittedName>
        <fullName evidence="2">Uncharacterized protein</fullName>
    </submittedName>
</protein>
<accession>A0AA35TYC1</accession>
<dbReference type="Proteomes" id="UP001174909">
    <property type="component" value="Unassembled WGS sequence"/>
</dbReference>
<organism evidence="2 3">
    <name type="scientific">Geodia barretti</name>
    <name type="common">Barrett's horny sponge</name>
    <dbReference type="NCBI Taxonomy" id="519541"/>
    <lineage>
        <taxon>Eukaryota</taxon>
        <taxon>Metazoa</taxon>
        <taxon>Porifera</taxon>
        <taxon>Demospongiae</taxon>
        <taxon>Heteroscleromorpha</taxon>
        <taxon>Tetractinellida</taxon>
        <taxon>Astrophorina</taxon>
        <taxon>Geodiidae</taxon>
        <taxon>Geodia</taxon>
    </lineage>
</organism>
<dbReference type="EMBL" id="CASHTH010004325">
    <property type="protein sequence ID" value="CAI8056117.1"/>
    <property type="molecule type" value="Genomic_DNA"/>
</dbReference>
<dbReference type="AlphaFoldDB" id="A0AA35TYC1"/>
<dbReference type="InterPro" id="IPR011029">
    <property type="entry name" value="DEATH-like_dom_sf"/>
</dbReference>
<dbReference type="SUPFAM" id="SSF47986">
    <property type="entry name" value="DEATH domain"/>
    <property type="match status" value="1"/>
</dbReference>
<reference evidence="2" key="1">
    <citation type="submission" date="2023-03" db="EMBL/GenBank/DDBJ databases">
        <authorList>
            <person name="Steffen K."/>
            <person name="Cardenas P."/>
        </authorList>
    </citation>
    <scope>NUCLEOTIDE SEQUENCE</scope>
</reference>
<proteinExistence type="predicted"/>
<evidence type="ECO:0000256" key="1">
    <source>
        <dbReference type="SAM" id="MobiDB-lite"/>
    </source>
</evidence>
<name>A0AA35TYC1_GEOBA</name>
<keyword evidence="3" id="KW-1185">Reference proteome</keyword>
<evidence type="ECO:0000313" key="2">
    <source>
        <dbReference type="EMBL" id="CAI8056117.1"/>
    </source>
</evidence>
<gene>
    <name evidence="2" type="ORF">GBAR_LOCUS30569</name>
</gene>
<dbReference type="Gene3D" id="1.10.533.10">
    <property type="entry name" value="Death Domain, Fas"/>
    <property type="match status" value="1"/>
</dbReference>
<dbReference type="CDD" id="cd01671">
    <property type="entry name" value="CARD"/>
    <property type="match status" value="1"/>
</dbReference>
<comment type="caution">
    <text evidence="2">The sequence shown here is derived from an EMBL/GenBank/DDBJ whole genome shotgun (WGS) entry which is preliminary data.</text>
</comment>
<feature type="compositionally biased region" description="Pro residues" evidence="1">
    <location>
        <begin position="125"/>
        <end position="134"/>
    </location>
</feature>
<evidence type="ECO:0000313" key="3">
    <source>
        <dbReference type="Proteomes" id="UP001174909"/>
    </source>
</evidence>